<feature type="coiled-coil region" evidence="3">
    <location>
        <begin position="34"/>
        <end position="97"/>
    </location>
</feature>
<dbReference type="GO" id="GO:0006355">
    <property type="term" value="P:regulation of DNA-templated transcription"/>
    <property type="evidence" value="ECO:0007669"/>
    <property type="project" value="InterPro"/>
</dbReference>
<dbReference type="PANTHER" id="PTHR19212:SF0">
    <property type="entry name" value="LD07988P"/>
    <property type="match status" value="1"/>
</dbReference>
<dbReference type="Proteomes" id="UP000824219">
    <property type="component" value="Linkage Group LG19"/>
</dbReference>
<evidence type="ECO:0000313" key="5">
    <source>
        <dbReference type="Proteomes" id="UP000824219"/>
    </source>
</evidence>
<proteinExistence type="inferred from homology"/>
<evidence type="ECO:0000256" key="2">
    <source>
        <dbReference type="ARBA" id="ARBA00023054"/>
    </source>
</evidence>
<accession>A0A9D3SDG7</accession>
<reference evidence="4 5" key="1">
    <citation type="submission" date="2021-06" db="EMBL/GenBank/DDBJ databases">
        <title>Chromosome-level genome assembly of the red-tail catfish (Hemibagrus wyckioides).</title>
        <authorList>
            <person name="Shao F."/>
        </authorList>
    </citation>
    <scope>NUCLEOTIDE SEQUENCE [LARGE SCALE GENOMIC DNA]</scope>
    <source>
        <strain evidence="4">EC202008001</strain>
        <tissue evidence="4">Blood</tissue>
    </source>
</reference>
<organism evidence="4 5">
    <name type="scientific">Hemibagrus wyckioides</name>
    <dbReference type="NCBI Taxonomy" id="337641"/>
    <lineage>
        <taxon>Eukaryota</taxon>
        <taxon>Metazoa</taxon>
        <taxon>Chordata</taxon>
        <taxon>Craniata</taxon>
        <taxon>Vertebrata</taxon>
        <taxon>Euteleostomi</taxon>
        <taxon>Actinopterygii</taxon>
        <taxon>Neopterygii</taxon>
        <taxon>Teleostei</taxon>
        <taxon>Ostariophysi</taxon>
        <taxon>Siluriformes</taxon>
        <taxon>Bagridae</taxon>
        <taxon>Hemibagrus</taxon>
    </lineage>
</organism>
<dbReference type="Gene3D" id="1.20.5.4090">
    <property type="match status" value="2"/>
</dbReference>
<evidence type="ECO:0000256" key="3">
    <source>
        <dbReference type="SAM" id="Coils"/>
    </source>
</evidence>
<name>A0A9D3SDG7_9TELE</name>
<keyword evidence="2 3" id="KW-0175">Coiled coil</keyword>
<dbReference type="InterPro" id="IPR019139">
    <property type="entry name" value="LRRFIP1/2"/>
</dbReference>
<keyword evidence="5" id="KW-1185">Reference proteome</keyword>
<dbReference type="EMBL" id="JAHKSW010000019">
    <property type="protein sequence ID" value="KAG7320092.1"/>
    <property type="molecule type" value="Genomic_DNA"/>
</dbReference>
<dbReference type="AlphaFoldDB" id="A0A9D3SDG7"/>
<dbReference type="OrthoDB" id="8962335at2759"/>
<dbReference type="PANTHER" id="PTHR19212">
    <property type="entry name" value="LEUCINE RICH REPEAT IN FLII INTERACTING PROTEIN"/>
    <property type="match status" value="1"/>
</dbReference>
<comment type="caution">
    <text evidence="4">The sequence shown here is derived from an EMBL/GenBank/DDBJ whole genome shotgun (WGS) entry which is preliminary data.</text>
</comment>
<comment type="similarity">
    <text evidence="1">Belongs to the LRRFIP family.</text>
</comment>
<sequence>MDEVSSALVDSESSNLEDRVRELEELICEAHRECERKNKDHEQAEEAYSILQSQHEEILKQRDELIMVCLPEAERKYDQAMETNARLEKEKSILMSRVDTLQGSMQQLGHLPCETQSVLSQRGNMK</sequence>
<gene>
    <name evidence="4" type="ORF">KOW79_015945</name>
</gene>
<protein>
    <submittedName>
        <fullName evidence="4">Uncharacterized protein</fullName>
    </submittedName>
</protein>
<evidence type="ECO:0000313" key="4">
    <source>
        <dbReference type="EMBL" id="KAG7320092.1"/>
    </source>
</evidence>
<evidence type="ECO:0000256" key="1">
    <source>
        <dbReference type="ARBA" id="ARBA00008275"/>
    </source>
</evidence>